<organism evidence="2 3">
    <name type="scientific">Riccia fluitans</name>
    <dbReference type="NCBI Taxonomy" id="41844"/>
    <lineage>
        <taxon>Eukaryota</taxon>
        <taxon>Viridiplantae</taxon>
        <taxon>Streptophyta</taxon>
        <taxon>Embryophyta</taxon>
        <taxon>Marchantiophyta</taxon>
        <taxon>Marchantiopsida</taxon>
        <taxon>Marchantiidae</taxon>
        <taxon>Marchantiales</taxon>
        <taxon>Ricciaceae</taxon>
        <taxon>Riccia</taxon>
    </lineage>
</organism>
<protein>
    <recommendedName>
        <fullName evidence="1">Peptidase S26 domain-containing protein</fullName>
    </recommendedName>
</protein>
<dbReference type="PANTHER" id="PTHR47040">
    <property type="entry name" value="OSJNBA0068L06.9 PROTEIN"/>
    <property type="match status" value="1"/>
</dbReference>
<dbReference type="Proteomes" id="UP001605036">
    <property type="component" value="Unassembled WGS sequence"/>
</dbReference>
<sequence length="196" mass="22126">MAFVWARYLLTKVRASFADSVKRLERGEIKEKDLFNATLRKVMRERLTYKHLVQGEEMAPTFASQGENVLVRSITSPSPSDVVMLRHPTDPSRKLVRRVAAVEGEEMLSTDEKDEPFQLKNGECWVLCDNPSVSPKEAQDSRTFGPLPISNIEGRVIYFSRSSVDHGPVLNSDEAMEEDSAVLAMELDVDELSRQP</sequence>
<comment type="caution">
    <text evidence="2">The sequence shown here is derived from an EMBL/GenBank/DDBJ whole genome shotgun (WGS) entry which is preliminary data.</text>
</comment>
<dbReference type="SUPFAM" id="SSF51306">
    <property type="entry name" value="LexA/Signal peptidase"/>
    <property type="match status" value="1"/>
</dbReference>
<dbReference type="InterPro" id="IPR053307">
    <property type="entry name" value="Mitochondrial_IM_protease"/>
</dbReference>
<dbReference type="EMBL" id="JBHFFA010000008">
    <property type="protein sequence ID" value="KAL2608469.1"/>
    <property type="molecule type" value="Genomic_DNA"/>
</dbReference>
<evidence type="ECO:0000259" key="1">
    <source>
        <dbReference type="Pfam" id="PF10502"/>
    </source>
</evidence>
<dbReference type="Pfam" id="PF10502">
    <property type="entry name" value="Peptidase_S26"/>
    <property type="match status" value="1"/>
</dbReference>
<reference evidence="2 3" key="1">
    <citation type="submission" date="2024-09" db="EMBL/GenBank/DDBJ databases">
        <title>Chromosome-scale assembly of Riccia fluitans.</title>
        <authorList>
            <person name="Paukszto L."/>
            <person name="Sawicki J."/>
            <person name="Karawczyk K."/>
            <person name="Piernik-Szablinska J."/>
            <person name="Szczecinska M."/>
            <person name="Mazdziarz M."/>
        </authorList>
    </citation>
    <scope>NUCLEOTIDE SEQUENCE [LARGE SCALE GENOMIC DNA]</scope>
    <source>
        <strain evidence="2">Rf_01</strain>
        <tissue evidence="2">Aerial parts of the thallus</tissue>
    </source>
</reference>
<feature type="domain" description="Peptidase S26" evidence="1">
    <location>
        <begin position="42"/>
        <end position="107"/>
    </location>
</feature>
<dbReference type="Gene3D" id="2.10.109.10">
    <property type="entry name" value="Umud Fragment, subunit A"/>
    <property type="match status" value="1"/>
</dbReference>
<dbReference type="PANTHER" id="PTHR47040:SF1">
    <property type="entry name" value="MITOCHONDRIAL ATP-INDEPENDENT INNER MEMBRANE PROTEASE SUBUNIT 2"/>
    <property type="match status" value="1"/>
</dbReference>
<evidence type="ECO:0000313" key="3">
    <source>
        <dbReference type="Proteomes" id="UP001605036"/>
    </source>
</evidence>
<keyword evidence="3" id="KW-1185">Reference proteome</keyword>
<gene>
    <name evidence="2" type="ORF">R1flu_027042</name>
</gene>
<dbReference type="AlphaFoldDB" id="A0ABD1XHM4"/>
<dbReference type="InterPro" id="IPR036286">
    <property type="entry name" value="LexA/Signal_pep-like_sf"/>
</dbReference>
<evidence type="ECO:0000313" key="2">
    <source>
        <dbReference type="EMBL" id="KAL2608469.1"/>
    </source>
</evidence>
<name>A0ABD1XHM4_9MARC</name>
<accession>A0ABD1XHM4</accession>
<proteinExistence type="predicted"/>
<dbReference type="CDD" id="cd06530">
    <property type="entry name" value="S26_SPase_I"/>
    <property type="match status" value="1"/>
</dbReference>
<dbReference type="InterPro" id="IPR019533">
    <property type="entry name" value="Peptidase_S26"/>
</dbReference>